<gene>
    <name evidence="4" type="ORF">D9V37_07555</name>
</gene>
<evidence type="ECO:0000256" key="3">
    <source>
        <dbReference type="SAM" id="SignalP"/>
    </source>
</evidence>
<accession>A0A3L8P3D3</accession>
<evidence type="ECO:0000256" key="1">
    <source>
        <dbReference type="SAM" id="MobiDB-lite"/>
    </source>
</evidence>
<comment type="caution">
    <text evidence="4">The sequence shown here is derived from an EMBL/GenBank/DDBJ whole genome shotgun (WGS) entry which is preliminary data.</text>
</comment>
<evidence type="ECO:0000256" key="2">
    <source>
        <dbReference type="SAM" id="Phobius"/>
    </source>
</evidence>
<sequence>MTRLLVAIAALLVLGAAPAGAAPSSAGACTAGGVTVVVDFHQLGGGVRQSCDTAGGGRYADDIFRDVGVSLSYASRQPGFVCRVENAPQSDPCTTTSPADAYWGLFWNDGQGGGWTYSTSGVRGLQVPAGGSVAFAWQGSTNANPPGVAPTQVKATSAAKPTRAPTSKSTTKSKPKTKTTASATPRAASTATVAASTATTSAPTPTPTPTPTAATPAAATPSPTATPSATSSAQALSPAAATTDDSQQTGGGTLPWWLPVIVVVLLAGGGLGAVVWRRRGV</sequence>
<protein>
    <recommendedName>
        <fullName evidence="6">DUF4430 domain-containing protein</fullName>
    </recommendedName>
</protein>
<dbReference type="AlphaFoldDB" id="A0A3L8P3D3"/>
<evidence type="ECO:0008006" key="6">
    <source>
        <dbReference type="Google" id="ProtNLM"/>
    </source>
</evidence>
<proteinExistence type="predicted"/>
<feature type="chain" id="PRO_5018044287" description="DUF4430 domain-containing protein" evidence="3">
    <location>
        <begin position="22"/>
        <end position="281"/>
    </location>
</feature>
<dbReference type="Proteomes" id="UP000281708">
    <property type="component" value="Unassembled WGS sequence"/>
</dbReference>
<feature type="compositionally biased region" description="Low complexity" evidence="1">
    <location>
        <begin position="160"/>
        <end position="170"/>
    </location>
</feature>
<keyword evidence="2" id="KW-0812">Transmembrane</keyword>
<dbReference type="OrthoDB" id="4401005at2"/>
<feature type="transmembrane region" description="Helical" evidence="2">
    <location>
        <begin position="256"/>
        <end position="276"/>
    </location>
</feature>
<feature type="signal peptide" evidence="3">
    <location>
        <begin position="1"/>
        <end position="21"/>
    </location>
</feature>
<dbReference type="PROSITE" id="PS51257">
    <property type="entry name" value="PROKAR_LIPOPROTEIN"/>
    <property type="match status" value="1"/>
</dbReference>
<keyword evidence="2" id="KW-0472">Membrane</keyword>
<evidence type="ECO:0000313" key="5">
    <source>
        <dbReference type="Proteomes" id="UP000281708"/>
    </source>
</evidence>
<dbReference type="RefSeq" id="WP_121805520.1">
    <property type="nucleotide sequence ID" value="NZ_RDBE01000006.1"/>
</dbReference>
<keyword evidence="3" id="KW-0732">Signal</keyword>
<keyword evidence="5" id="KW-1185">Reference proteome</keyword>
<feature type="compositionally biased region" description="Low complexity" evidence="1">
    <location>
        <begin position="178"/>
        <end position="203"/>
    </location>
</feature>
<reference evidence="4 5" key="1">
    <citation type="submission" date="2018-10" db="EMBL/GenBank/DDBJ databases">
        <title>Marmoricola sp. 4Q3S-7 whole genome shotgun sequence.</title>
        <authorList>
            <person name="Li F."/>
        </authorList>
    </citation>
    <scope>NUCLEOTIDE SEQUENCE [LARGE SCALE GENOMIC DNA]</scope>
    <source>
        <strain evidence="4 5">4Q3S-7</strain>
    </source>
</reference>
<feature type="region of interest" description="Disordered" evidence="1">
    <location>
        <begin position="142"/>
        <end position="248"/>
    </location>
</feature>
<evidence type="ECO:0000313" key="4">
    <source>
        <dbReference type="EMBL" id="RLV49755.1"/>
    </source>
</evidence>
<name>A0A3L8P3D3_9ACTN</name>
<keyword evidence="2" id="KW-1133">Transmembrane helix</keyword>
<dbReference type="EMBL" id="RDBE01000006">
    <property type="protein sequence ID" value="RLV49755.1"/>
    <property type="molecule type" value="Genomic_DNA"/>
</dbReference>
<feature type="compositionally biased region" description="Low complexity" evidence="1">
    <location>
        <begin position="211"/>
        <end position="248"/>
    </location>
</feature>
<organism evidence="4 5">
    <name type="scientific">Nocardioides mangrovicus</name>
    <dbReference type="NCBI Taxonomy" id="2478913"/>
    <lineage>
        <taxon>Bacteria</taxon>
        <taxon>Bacillati</taxon>
        <taxon>Actinomycetota</taxon>
        <taxon>Actinomycetes</taxon>
        <taxon>Propionibacteriales</taxon>
        <taxon>Nocardioidaceae</taxon>
        <taxon>Nocardioides</taxon>
    </lineage>
</organism>